<proteinExistence type="predicted"/>
<dbReference type="AlphaFoldDB" id="A0A210PTC7"/>
<protein>
    <submittedName>
        <fullName evidence="1">Uncharacterized protein</fullName>
    </submittedName>
</protein>
<keyword evidence="2" id="KW-1185">Reference proteome</keyword>
<dbReference type="EMBL" id="NEDP02005511">
    <property type="protein sequence ID" value="OWF39741.1"/>
    <property type="molecule type" value="Genomic_DNA"/>
</dbReference>
<dbReference type="Proteomes" id="UP000242188">
    <property type="component" value="Unassembled WGS sequence"/>
</dbReference>
<gene>
    <name evidence="1" type="ORF">KP79_PYT05827</name>
</gene>
<evidence type="ECO:0000313" key="2">
    <source>
        <dbReference type="Proteomes" id="UP000242188"/>
    </source>
</evidence>
<name>A0A210PTC7_MIZYE</name>
<sequence>MAAGTKETEIRNNDSTMVNKQLIRGQCVRGKQRQWQKDAADDCTRSNMYTKLQLVQGEHLYETLRGDNQPEFHIYDSMKVHDGQRIYCRYHGEQKALGNSCLKSNKYQEHSVPVESSTGSYLGRRAVDIDTAEQYSDTDDYETIQPVEAPTTQQLTVSTRKCMSDKQNTDVYELIWEDDNSIISPHPPKTMSSHSPSTLLKADVCKTFNSVVCSSVHCPVCVPYCPLAGPESCTSCGQKIIVQDDDSDYVEIEFETENVACNEDRVSSSDQYGSDVERLQQCSLLSRDSFCRKAFKRK</sequence>
<accession>A0A210PTC7</accession>
<comment type="caution">
    <text evidence="1">The sequence shown here is derived from an EMBL/GenBank/DDBJ whole genome shotgun (WGS) entry which is preliminary data.</text>
</comment>
<organism evidence="1 2">
    <name type="scientific">Mizuhopecten yessoensis</name>
    <name type="common">Japanese scallop</name>
    <name type="synonym">Patinopecten yessoensis</name>
    <dbReference type="NCBI Taxonomy" id="6573"/>
    <lineage>
        <taxon>Eukaryota</taxon>
        <taxon>Metazoa</taxon>
        <taxon>Spiralia</taxon>
        <taxon>Lophotrochozoa</taxon>
        <taxon>Mollusca</taxon>
        <taxon>Bivalvia</taxon>
        <taxon>Autobranchia</taxon>
        <taxon>Pteriomorphia</taxon>
        <taxon>Pectinida</taxon>
        <taxon>Pectinoidea</taxon>
        <taxon>Pectinidae</taxon>
        <taxon>Mizuhopecten</taxon>
    </lineage>
</organism>
<evidence type="ECO:0000313" key="1">
    <source>
        <dbReference type="EMBL" id="OWF39741.1"/>
    </source>
</evidence>
<reference evidence="1 2" key="1">
    <citation type="journal article" date="2017" name="Nat. Ecol. Evol.">
        <title>Scallop genome provides insights into evolution of bilaterian karyotype and development.</title>
        <authorList>
            <person name="Wang S."/>
            <person name="Zhang J."/>
            <person name="Jiao W."/>
            <person name="Li J."/>
            <person name="Xun X."/>
            <person name="Sun Y."/>
            <person name="Guo X."/>
            <person name="Huan P."/>
            <person name="Dong B."/>
            <person name="Zhang L."/>
            <person name="Hu X."/>
            <person name="Sun X."/>
            <person name="Wang J."/>
            <person name="Zhao C."/>
            <person name="Wang Y."/>
            <person name="Wang D."/>
            <person name="Huang X."/>
            <person name="Wang R."/>
            <person name="Lv J."/>
            <person name="Li Y."/>
            <person name="Zhang Z."/>
            <person name="Liu B."/>
            <person name="Lu W."/>
            <person name="Hui Y."/>
            <person name="Liang J."/>
            <person name="Zhou Z."/>
            <person name="Hou R."/>
            <person name="Li X."/>
            <person name="Liu Y."/>
            <person name="Li H."/>
            <person name="Ning X."/>
            <person name="Lin Y."/>
            <person name="Zhao L."/>
            <person name="Xing Q."/>
            <person name="Dou J."/>
            <person name="Li Y."/>
            <person name="Mao J."/>
            <person name="Guo H."/>
            <person name="Dou H."/>
            <person name="Li T."/>
            <person name="Mu C."/>
            <person name="Jiang W."/>
            <person name="Fu Q."/>
            <person name="Fu X."/>
            <person name="Miao Y."/>
            <person name="Liu J."/>
            <person name="Yu Q."/>
            <person name="Li R."/>
            <person name="Liao H."/>
            <person name="Li X."/>
            <person name="Kong Y."/>
            <person name="Jiang Z."/>
            <person name="Chourrout D."/>
            <person name="Li R."/>
            <person name="Bao Z."/>
        </authorList>
    </citation>
    <scope>NUCLEOTIDE SEQUENCE [LARGE SCALE GENOMIC DNA]</scope>
    <source>
        <strain evidence="1 2">PY_sf001</strain>
    </source>
</reference>